<dbReference type="InterPro" id="IPR027417">
    <property type="entry name" value="P-loop_NTPase"/>
</dbReference>
<dbReference type="EC" id="3.6.4.13" evidence="2"/>
<feature type="domain" description="Helicase ATP-binding" evidence="15">
    <location>
        <begin position="157"/>
        <end position="250"/>
    </location>
</feature>
<dbReference type="SMART" id="SM00490">
    <property type="entry name" value="HELICc"/>
    <property type="match status" value="1"/>
</dbReference>
<dbReference type="InterPro" id="IPR000629">
    <property type="entry name" value="RNA-helicase_DEAD-box_CS"/>
</dbReference>
<organism evidence="18 19">
    <name type="scientific">Sinocyclocheilus rhinocerous</name>
    <dbReference type="NCBI Taxonomy" id="307959"/>
    <lineage>
        <taxon>Eukaryota</taxon>
        <taxon>Metazoa</taxon>
        <taxon>Chordata</taxon>
        <taxon>Craniata</taxon>
        <taxon>Vertebrata</taxon>
        <taxon>Euteleostomi</taxon>
        <taxon>Actinopterygii</taxon>
        <taxon>Neopterygii</taxon>
        <taxon>Teleostei</taxon>
        <taxon>Ostariophysi</taxon>
        <taxon>Cypriniformes</taxon>
        <taxon>Cyprinidae</taxon>
        <taxon>Cyprininae</taxon>
        <taxon>Sinocyclocheilus</taxon>
    </lineage>
</organism>
<evidence type="ECO:0000313" key="19">
    <source>
        <dbReference type="Proteomes" id="UP000472270"/>
    </source>
</evidence>
<dbReference type="InterPro" id="IPR014014">
    <property type="entry name" value="RNA_helicase_DEAD_Q_motif"/>
</dbReference>
<dbReference type="Proteomes" id="UP000472270">
    <property type="component" value="Unassembled WGS sequence"/>
</dbReference>
<gene>
    <name evidence="18" type="primary">ddx6</name>
</gene>
<dbReference type="PROSITE" id="PS51194">
    <property type="entry name" value="HELICASE_CTER"/>
    <property type="match status" value="1"/>
</dbReference>
<evidence type="ECO:0000256" key="1">
    <source>
        <dbReference type="ARBA" id="ARBA00004496"/>
    </source>
</evidence>
<feature type="compositionally biased region" description="Basic and acidic residues" evidence="14">
    <location>
        <begin position="69"/>
        <end position="79"/>
    </location>
</feature>
<feature type="domain" description="DEAD-box RNA helicase Q" evidence="17">
    <location>
        <begin position="97"/>
        <end position="125"/>
    </location>
</feature>
<dbReference type="InterPro" id="IPR014001">
    <property type="entry name" value="Helicase_ATP-bd"/>
</dbReference>
<keyword evidence="5 13" id="KW-0378">Hydrolase</keyword>
<evidence type="ECO:0000256" key="11">
    <source>
        <dbReference type="ARBA" id="ARBA00047984"/>
    </source>
</evidence>
<evidence type="ECO:0000256" key="4">
    <source>
        <dbReference type="ARBA" id="ARBA00022741"/>
    </source>
</evidence>
<dbReference type="SMART" id="SM00487">
    <property type="entry name" value="DEXDc"/>
    <property type="match status" value="1"/>
</dbReference>
<keyword evidence="4 13" id="KW-0547">Nucleotide-binding</keyword>
<evidence type="ECO:0000256" key="7">
    <source>
        <dbReference type="ARBA" id="ARBA00022840"/>
    </source>
</evidence>
<evidence type="ECO:0000313" key="18">
    <source>
        <dbReference type="Ensembl" id="ENSSRHP00000071022.1"/>
    </source>
</evidence>
<feature type="compositionally biased region" description="Gly residues" evidence="14">
    <location>
        <begin position="29"/>
        <end position="38"/>
    </location>
</feature>
<dbReference type="FunFam" id="3.40.50.300:FF:000114">
    <property type="entry name" value="ATP-dependent RNA helicase DDX6"/>
    <property type="match status" value="1"/>
</dbReference>
<evidence type="ECO:0000256" key="5">
    <source>
        <dbReference type="ARBA" id="ARBA00022801"/>
    </source>
</evidence>
<evidence type="ECO:0000256" key="3">
    <source>
        <dbReference type="ARBA" id="ARBA00022490"/>
    </source>
</evidence>
<evidence type="ECO:0000259" key="16">
    <source>
        <dbReference type="PROSITE" id="PS51194"/>
    </source>
</evidence>
<dbReference type="GO" id="GO:0005524">
    <property type="term" value="F:ATP binding"/>
    <property type="evidence" value="ECO:0007669"/>
    <property type="project" value="UniProtKB-KW"/>
</dbReference>
<proteinExistence type="inferred from homology"/>
<sequence length="435" mass="48718">MSTARMENPVILGLSNQNGQMRGSVKPAGGPGGGGGGSQTTLPAQVKPSSTVNNGDSQSAPTANTIIKPGDDWKKNLKLPPKDLRMRTSDVTATKGNEFEDYCLKRELLMGIFEMGWEKPSPIQEESIPIALSGRDILARAKNGTGKSGAYLIPLLERIDLKKDSIQVHVVIATPGRILDLIKKGVAKVNQVQMIVLDEADKLLSQDFVQMMEELLNCLAKQRQILLYSATFPLSVQKFMNTHLQKPYEINLMDELTLKGVTQYYAYVTERQKVHCLNTLFSRLQINQSIIFCNSSQRVELLAKKISQLGYSCFYIHAKMRQEHRNRVFHDFRNGLCRNLVCTDLFTRGIDIQAVNVVINFDFPKLGETYLHRIGRSGRFGHLGLAINLITYDDRFNLKGIEEQLGTEIKPIPSSIDKSLYVAEYHSESGEEVKL</sequence>
<keyword evidence="7 13" id="KW-0067">ATP-binding</keyword>
<comment type="catalytic activity">
    <reaction evidence="11">
        <text>ATP + H2O = ADP + phosphate + H(+)</text>
        <dbReference type="Rhea" id="RHEA:13065"/>
        <dbReference type="ChEBI" id="CHEBI:15377"/>
        <dbReference type="ChEBI" id="CHEBI:15378"/>
        <dbReference type="ChEBI" id="CHEBI:30616"/>
        <dbReference type="ChEBI" id="CHEBI:43474"/>
        <dbReference type="ChEBI" id="CHEBI:456216"/>
        <dbReference type="EC" id="3.6.4.13"/>
    </reaction>
</comment>
<keyword evidence="8" id="KW-0694">RNA-binding</keyword>
<dbReference type="CDD" id="cd17940">
    <property type="entry name" value="DEADc_DDX6"/>
    <property type="match status" value="1"/>
</dbReference>
<dbReference type="SUPFAM" id="SSF52540">
    <property type="entry name" value="P-loop containing nucleoside triphosphate hydrolases"/>
    <property type="match status" value="1"/>
</dbReference>
<evidence type="ECO:0000256" key="6">
    <source>
        <dbReference type="ARBA" id="ARBA00022806"/>
    </source>
</evidence>
<dbReference type="GO" id="GO:0005737">
    <property type="term" value="C:cytoplasm"/>
    <property type="evidence" value="ECO:0007669"/>
    <property type="project" value="UniProtKB-SubCell"/>
</dbReference>
<keyword evidence="6 13" id="KW-0347">Helicase</keyword>
<evidence type="ECO:0000256" key="9">
    <source>
        <dbReference type="ARBA" id="ARBA00038316"/>
    </source>
</evidence>
<evidence type="ECO:0000256" key="10">
    <source>
        <dbReference type="ARBA" id="ARBA00041970"/>
    </source>
</evidence>
<dbReference type="InterPro" id="IPR001650">
    <property type="entry name" value="Helicase_C-like"/>
</dbReference>
<dbReference type="GO" id="GO:0003723">
    <property type="term" value="F:RNA binding"/>
    <property type="evidence" value="ECO:0007669"/>
    <property type="project" value="UniProtKB-KW"/>
</dbReference>
<evidence type="ECO:0000259" key="17">
    <source>
        <dbReference type="PROSITE" id="PS51195"/>
    </source>
</evidence>
<dbReference type="Pfam" id="PF00270">
    <property type="entry name" value="DEAD"/>
    <property type="match status" value="1"/>
</dbReference>
<keyword evidence="3" id="KW-0963">Cytoplasm</keyword>
<dbReference type="InterPro" id="IPR011545">
    <property type="entry name" value="DEAD/DEAH_box_helicase_dom"/>
</dbReference>
<dbReference type="Pfam" id="PF00271">
    <property type="entry name" value="Helicase_C"/>
    <property type="match status" value="1"/>
</dbReference>
<feature type="domain" description="Helicase C-terminal" evidence="16">
    <location>
        <begin position="260"/>
        <end position="420"/>
    </location>
</feature>
<reference evidence="18" key="2">
    <citation type="submission" date="2025-09" db="UniProtKB">
        <authorList>
            <consortium name="Ensembl"/>
        </authorList>
    </citation>
    <scope>IDENTIFICATION</scope>
</reference>
<keyword evidence="19" id="KW-1185">Reference proteome</keyword>
<evidence type="ECO:0000256" key="12">
    <source>
        <dbReference type="PROSITE-ProRule" id="PRU00552"/>
    </source>
</evidence>
<dbReference type="AlphaFoldDB" id="A0A673KYW7"/>
<protein>
    <recommendedName>
        <fullName evidence="2">RNA helicase</fullName>
        <ecNumber evidence="2">3.6.4.13</ecNumber>
    </recommendedName>
    <alternativeName>
        <fullName evidence="10">DEAD box protein 6</fullName>
    </alternativeName>
</protein>
<feature type="short sequence motif" description="Q motif" evidence="12">
    <location>
        <begin position="97"/>
        <end position="125"/>
    </location>
</feature>
<comment type="subcellular location">
    <subcellularLocation>
        <location evidence="1">Cytoplasm</location>
    </subcellularLocation>
</comment>
<dbReference type="PANTHER" id="PTHR47960">
    <property type="entry name" value="DEAD-BOX ATP-DEPENDENT RNA HELICASE 50"/>
    <property type="match status" value="1"/>
</dbReference>
<accession>A0A673KYW7</accession>
<comment type="similarity">
    <text evidence="9">Belongs to the DEAD box helicase family. DDX6/DHH1 subfamily.</text>
</comment>
<dbReference type="GO" id="GO:0016787">
    <property type="term" value="F:hydrolase activity"/>
    <property type="evidence" value="ECO:0007669"/>
    <property type="project" value="UniProtKB-KW"/>
</dbReference>
<evidence type="ECO:0000259" key="15">
    <source>
        <dbReference type="PROSITE" id="PS51192"/>
    </source>
</evidence>
<dbReference type="Ensembl" id="ENSSRHT00000072955.1">
    <property type="protein sequence ID" value="ENSSRHP00000071022.1"/>
    <property type="gene ID" value="ENSSRHG00000035299.1"/>
</dbReference>
<dbReference type="PROSITE" id="PS51195">
    <property type="entry name" value="Q_MOTIF"/>
    <property type="match status" value="1"/>
</dbReference>
<evidence type="ECO:0000256" key="8">
    <source>
        <dbReference type="ARBA" id="ARBA00022884"/>
    </source>
</evidence>
<dbReference type="PROSITE" id="PS51192">
    <property type="entry name" value="HELICASE_ATP_BIND_1"/>
    <property type="match status" value="1"/>
</dbReference>
<dbReference type="Gene3D" id="3.40.50.300">
    <property type="entry name" value="P-loop containing nucleotide triphosphate hydrolases"/>
    <property type="match status" value="3"/>
</dbReference>
<dbReference type="PROSITE" id="PS00039">
    <property type="entry name" value="DEAD_ATP_HELICASE"/>
    <property type="match status" value="1"/>
</dbReference>
<evidence type="ECO:0000256" key="2">
    <source>
        <dbReference type="ARBA" id="ARBA00012552"/>
    </source>
</evidence>
<evidence type="ECO:0000256" key="14">
    <source>
        <dbReference type="SAM" id="MobiDB-lite"/>
    </source>
</evidence>
<name>A0A673KYW7_9TELE</name>
<dbReference type="GO" id="GO:0003724">
    <property type="term" value="F:RNA helicase activity"/>
    <property type="evidence" value="ECO:0007669"/>
    <property type="project" value="UniProtKB-EC"/>
</dbReference>
<reference evidence="18" key="1">
    <citation type="submission" date="2025-08" db="UniProtKB">
        <authorList>
            <consortium name="Ensembl"/>
        </authorList>
    </citation>
    <scope>IDENTIFICATION</scope>
</reference>
<feature type="compositionally biased region" description="Polar residues" evidence="14">
    <location>
        <begin position="39"/>
        <end position="65"/>
    </location>
</feature>
<dbReference type="CDD" id="cd18787">
    <property type="entry name" value="SF2_C_DEAD"/>
    <property type="match status" value="1"/>
</dbReference>
<feature type="region of interest" description="Disordered" evidence="14">
    <location>
        <begin position="1"/>
        <end position="79"/>
    </location>
</feature>
<evidence type="ECO:0000256" key="13">
    <source>
        <dbReference type="RuleBase" id="RU000492"/>
    </source>
</evidence>